<dbReference type="EMBL" id="JAYMYQ010000004">
    <property type="protein sequence ID" value="KAK7337819.1"/>
    <property type="molecule type" value="Genomic_DNA"/>
</dbReference>
<comment type="similarity">
    <text evidence="3">Belongs to the eukaryotic GSH synthase family.</text>
</comment>
<proteinExistence type="inferred from homology"/>
<dbReference type="Pfam" id="PF03917">
    <property type="entry name" value="GSH_synth_ATP"/>
    <property type="match status" value="1"/>
</dbReference>
<evidence type="ECO:0000313" key="14">
    <source>
        <dbReference type="Proteomes" id="UP001367508"/>
    </source>
</evidence>
<evidence type="ECO:0000256" key="3">
    <source>
        <dbReference type="ARBA" id="ARBA00010385"/>
    </source>
</evidence>
<keyword evidence="14" id="KW-1185">Reference proteome</keyword>
<evidence type="ECO:0000313" key="13">
    <source>
        <dbReference type="EMBL" id="KAK7337819.1"/>
    </source>
</evidence>
<dbReference type="Gene3D" id="3.30.1490.80">
    <property type="match status" value="1"/>
</dbReference>
<evidence type="ECO:0000256" key="4">
    <source>
        <dbReference type="ARBA" id="ARBA00011738"/>
    </source>
</evidence>
<evidence type="ECO:0000259" key="12">
    <source>
        <dbReference type="Pfam" id="PF03199"/>
    </source>
</evidence>
<dbReference type="Gene3D" id="1.10.1080.10">
    <property type="entry name" value="Glutathione Synthetase, Chain A, domain 3"/>
    <property type="match status" value="1"/>
</dbReference>
<keyword evidence="7" id="KW-0317">Glutathione biosynthesis</keyword>
<dbReference type="Proteomes" id="UP001367508">
    <property type="component" value="Unassembled WGS sequence"/>
</dbReference>
<dbReference type="NCBIfam" id="TIGR01986">
    <property type="entry name" value="glut_syn_euk"/>
    <property type="match status" value="1"/>
</dbReference>
<evidence type="ECO:0000256" key="5">
    <source>
        <dbReference type="ARBA" id="ARBA00012214"/>
    </source>
</evidence>
<dbReference type="InterPro" id="IPR014709">
    <property type="entry name" value="Glutathione_synthase_C_euk"/>
</dbReference>
<dbReference type="GO" id="GO:0005524">
    <property type="term" value="F:ATP binding"/>
    <property type="evidence" value="ECO:0007669"/>
    <property type="project" value="UniProtKB-KW"/>
</dbReference>
<comment type="cofactor">
    <cofactor evidence="1">
        <name>Mg(2+)</name>
        <dbReference type="ChEBI" id="CHEBI:18420"/>
    </cofactor>
</comment>
<evidence type="ECO:0000256" key="2">
    <source>
        <dbReference type="ARBA" id="ARBA00004965"/>
    </source>
</evidence>
<dbReference type="Gene3D" id="3.40.50.1760">
    <property type="entry name" value="Glutathione synthase, substrate-binding domain superfamily, eukaryotic"/>
    <property type="match status" value="1"/>
</dbReference>
<keyword evidence="11" id="KW-0460">Magnesium</keyword>
<dbReference type="FunFam" id="3.30.1490.50:FF:000001">
    <property type="entry name" value="Glutathione synthetase"/>
    <property type="match status" value="1"/>
</dbReference>
<dbReference type="InterPro" id="IPR004887">
    <property type="entry name" value="GSH_synth_subst-bd"/>
</dbReference>
<keyword evidence="6" id="KW-0436">Ligase</keyword>
<dbReference type="GO" id="GO:0004363">
    <property type="term" value="F:glutathione synthase activity"/>
    <property type="evidence" value="ECO:0007669"/>
    <property type="project" value="UniProtKB-EC"/>
</dbReference>
<dbReference type="GO" id="GO:0005829">
    <property type="term" value="C:cytosol"/>
    <property type="evidence" value="ECO:0007669"/>
    <property type="project" value="TreeGrafter"/>
</dbReference>
<dbReference type="SUPFAM" id="SSF52440">
    <property type="entry name" value="PreATP-grasp domain"/>
    <property type="match status" value="1"/>
</dbReference>
<evidence type="ECO:0000256" key="8">
    <source>
        <dbReference type="ARBA" id="ARBA00022723"/>
    </source>
</evidence>
<comment type="subunit">
    <text evidence="4">Homodimer.</text>
</comment>
<accession>A0AAN9QJL6</accession>
<evidence type="ECO:0000256" key="1">
    <source>
        <dbReference type="ARBA" id="ARBA00001946"/>
    </source>
</evidence>
<dbReference type="FunFam" id="3.30.1490.80:FF:000010">
    <property type="entry name" value="Glutathione synthetase"/>
    <property type="match status" value="1"/>
</dbReference>
<dbReference type="CDD" id="cd00228">
    <property type="entry name" value="eu-GS"/>
    <property type="match status" value="1"/>
</dbReference>
<dbReference type="AlphaFoldDB" id="A0AAN9QJL6"/>
<evidence type="ECO:0000256" key="9">
    <source>
        <dbReference type="ARBA" id="ARBA00022741"/>
    </source>
</evidence>
<feature type="domain" description="Glutathione synthase substrate-binding" evidence="12">
    <location>
        <begin position="411"/>
        <end position="505"/>
    </location>
</feature>
<evidence type="ECO:0000256" key="7">
    <source>
        <dbReference type="ARBA" id="ARBA00022684"/>
    </source>
</evidence>
<dbReference type="EC" id="6.3.2.3" evidence="5"/>
<dbReference type="InterPro" id="IPR014049">
    <property type="entry name" value="Glutathione_synthase_N_euk"/>
</dbReference>
<dbReference type="InterPro" id="IPR014042">
    <property type="entry name" value="Glutathione_synthase_a-hlx"/>
</dbReference>
<sequence>MGIWNKLYHFIMKILASQAMKTVTLGGSAHYDLSSTKVQICKTSQRGFGTKEDKLVRPQTPCEVRFGDSISPPTEHCGEKNNPCRNIDENVVAGDNMLASVSQAPKKMVSINENVKEIILPSAKRSKSFQSSNSLDQHEHTKPLRSILKICVVCALNTIPSLSCTLCYPLQSLSFLKSLKLKDMSQPLTLGSAVVKEVDDSSVLPLLFDYHSIDQKLLQNILYDALVWSTLNCLLVGDKSVQRSGSVPGVGLMHMPFALLPPPFPESYWRQACELAPLFNELVDRVSLDGKFLQESLSRTKKADEFTSRLLDIHSKMLQINKKEEIRLGLVRSDYMLDEKTKSLLQIEMNTISTSFAAVGCLMTGLHRNILSEYGKFLGLDSKRVPANNAVDQYAEALAKAWSEYNNPRAAILVVVQAEERNIYHPQLYNTHHITTIRKTLAEVDQEGEILPDGTLSVNGQAIAVIYFRAGYTPADYPSESEWRARLLMERSSAIKAPSISYHLVGTKKIQQELAKPGVLERFFENKDDIAKLRASFAGLWSLEDSDIVRKAIESPELFVMKPQREGGGNNIYGDALRETLQKLQEAGSQEDAAYILMQRIFPATSAAILVRNGSWHKGHVISEVGVFGTYLRNKDRVIINNESGYMVRTKISSSDEGGVLPGFGVVDTSNWKRETYPKDGGDFLVKNNNNHMEDKKIESPSTAIGRVVEP</sequence>
<protein>
    <recommendedName>
        <fullName evidence="5">glutathione synthase</fullName>
        <ecNumber evidence="5">6.3.2.3</ecNumber>
    </recommendedName>
</protein>
<dbReference type="InterPro" id="IPR016185">
    <property type="entry name" value="PreATP-grasp_dom_sf"/>
</dbReference>
<dbReference type="GO" id="GO:0043295">
    <property type="term" value="F:glutathione binding"/>
    <property type="evidence" value="ECO:0007669"/>
    <property type="project" value="TreeGrafter"/>
</dbReference>
<comment type="pathway">
    <text evidence="2">Sulfur metabolism; glutathione biosynthesis; glutathione from L-cysteine and L-glutamate: step 2/2.</text>
</comment>
<dbReference type="GO" id="GO:0046872">
    <property type="term" value="F:metal ion binding"/>
    <property type="evidence" value="ECO:0007669"/>
    <property type="project" value="UniProtKB-KW"/>
</dbReference>
<organism evidence="13 14">
    <name type="scientific">Canavalia gladiata</name>
    <name type="common">Sword bean</name>
    <name type="synonym">Dolichos gladiatus</name>
    <dbReference type="NCBI Taxonomy" id="3824"/>
    <lineage>
        <taxon>Eukaryota</taxon>
        <taxon>Viridiplantae</taxon>
        <taxon>Streptophyta</taxon>
        <taxon>Embryophyta</taxon>
        <taxon>Tracheophyta</taxon>
        <taxon>Spermatophyta</taxon>
        <taxon>Magnoliopsida</taxon>
        <taxon>eudicotyledons</taxon>
        <taxon>Gunneridae</taxon>
        <taxon>Pentapetalae</taxon>
        <taxon>rosids</taxon>
        <taxon>fabids</taxon>
        <taxon>Fabales</taxon>
        <taxon>Fabaceae</taxon>
        <taxon>Papilionoideae</taxon>
        <taxon>50 kb inversion clade</taxon>
        <taxon>NPAAA clade</taxon>
        <taxon>indigoferoid/millettioid clade</taxon>
        <taxon>Phaseoleae</taxon>
        <taxon>Canavalia</taxon>
    </lineage>
</organism>
<keyword evidence="9" id="KW-0547">Nucleotide-binding</keyword>
<dbReference type="PANTHER" id="PTHR11130">
    <property type="entry name" value="GLUTATHIONE SYNTHETASE"/>
    <property type="match status" value="1"/>
</dbReference>
<name>A0AAN9QJL6_CANGL</name>
<comment type="caution">
    <text evidence="13">The sequence shown here is derived from an EMBL/GenBank/DDBJ whole genome shotgun (WGS) entry which is preliminary data.</text>
</comment>
<evidence type="ECO:0000256" key="6">
    <source>
        <dbReference type="ARBA" id="ARBA00022598"/>
    </source>
</evidence>
<dbReference type="Pfam" id="PF03199">
    <property type="entry name" value="GSH_synthase"/>
    <property type="match status" value="1"/>
</dbReference>
<reference evidence="13 14" key="1">
    <citation type="submission" date="2024-01" db="EMBL/GenBank/DDBJ databases">
        <title>The genomes of 5 underutilized Papilionoideae crops provide insights into root nodulation and disease resistanc.</title>
        <authorList>
            <person name="Jiang F."/>
        </authorList>
    </citation>
    <scope>NUCLEOTIDE SEQUENCE [LARGE SCALE GENOMIC DNA]</scope>
    <source>
        <strain evidence="13">LVBAO_FW01</strain>
        <tissue evidence="13">Leaves</tissue>
    </source>
</reference>
<dbReference type="InterPro" id="IPR005615">
    <property type="entry name" value="Glutathione_synthase"/>
</dbReference>
<dbReference type="Gene3D" id="3.30.1490.50">
    <property type="match status" value="1"/>
</dbReference>
<dbReference type="SUPFAM" id="SSF56059">
    <property type="entry name" value="Glutathione synthetase ATP-binding domain-like"/>
    <property type="match status" value="1"/>
</dbReference>
<dbReference type="PANTHER" id="PTHR11130:SF3">
    <property type="entry name" value="GLUTATHIONE SYNTHETASE"/>
    <property type="match status" value="1"/>
</dbReference>
<dbReference type="InterPro" id="IPR037013">
    <property type="entry name" value="GSH-S_sub-bd_sf"/>
</dbReference>
<gene>
    <name evidence="13" type="ORF">VNO77_18406</name>
</gene>
<dbReference type="Gene3D" id="3.30.470.20">
    <property type="entry name" value="ATP-grasp fold, B domain"/>
    <property type="match status" value="1"/>
</dbReference>
<keyword evidence="10" id="KW-0067">ATP-binding</keyword>
<evidence type="ECO:0000256" key="10">
    <source>
        <dbReference type="ARBA" id="ARBA00022840"/>
    </source>
</evidence>
<keyword evidence="8" id="KW-0479">Metal-binding</keyword>
<dbReference type="FunFam" id="1.10.1080.10:FF:000010">
    <property type="entry name" value="Glutathione synthetase"/>
    <property type="match status" value="1"/>
</dbReference>
<evidence type="ECO:0000256" key="11">
    <source>
        <dbReference type="ARBA" id="ARBA00022842"/>
    </source>
</evidence>